<organism evidence="2">
    <name type="scientific">Rhizophora mucronata</name>
    <name type="common">Asiatic mangrove</name>
    <dbReference type="NCBI Taxonomy" id="61149"/>
    <lineage>
        <taxon>Eukaryota</taxon>
        <taxon>Viridiplantae</taxon>
        <taxon>Streptophyta</taxon>
        <taxon>Embryophyta</taxon>
        <taxon>Tracheophyta</taxon>
        <taxon>Spermatophyta</taxon>
        <taxon>Magnoliopsida</taxon>
        <taxon>eudicotyledons</taxon>
        <taxon>Gunneridae</taxon>
        <taxon>Pentapetalae</taxon>
        <taxon>rosids</taxon>
        <taxon>fabids</taxon>
        <taxon>Malpighiales</taxon>
        <taxon>Rhizophoraceae</taxon>
        <taxon>Rhizophora</taxon>
    </lineage>
</organism>
<reference evidence="2" key="1">
    <citation type="submission" date="2018-02" db="EMBL/GenBank/DDBJ databases">
        <title>Rhizophora mucronata_Transcriptome.</title>
        <authorList>
            <person name="Meera S.P."/>
            <person name="Sreeshan A."/>
            <person name="Augustine A."/>
        </authorList>
    </citation>
    <scope>NUCLEOTIDE SEQUENCE</scope>
    <source>
        <tissue evidence="2">Leaf</tissue>
    </source>
</reference>
<feature type="region of interest" description="Disordered" evidence="1">
    <location>
        <begin position="1"/>
        <end position="25"/>
    </location>
</feature>
<evidence type="ECO:0000313" key="2">
    <source>
        <dbReference type="EMBL" id="MBX60226.1"/>
    </source>
</evidence>
<sequence>MKLTQKRMSENQTVKGRTFQRILRR</sequence>
<dbReference type="EMBL" id="GGEC01079742">
    <property type="protein sequence ID" value="MBX60226.1"/>
    <property type="molecule type" value="Transcribed_RNA"/>
</dbReference>
<dbReference type="AlphaFoldDB" id="A0A2P2PZT8"/>
<name>A0A2P2PZT8_RHIMU</name>
<protein>
    <submittedName>
        <fullName evidence="2">Uncharacterized protein</fullName>
    </submittedName>
</protein>
<accession>A0A2P2PZT8</accession>
<proteinExistence type="predicted"/>
<evidence type="ECO:0000256" key="1">
    <source>
        <dbReference type="SAM" id="MobiDB-lite"/>
    </source>
</evidence>